<dbReference type="GO" id="GO:0006207">
    <property type="term" value="P:'de novo' pyrimidine nucleobase biosynthetic process"/>
    <property type="evidence" value="ECO:0007669"/>
    <property type="project" value="InterPro"/>
</dbReference>
<dbReference type="OrthoDB" id="7000at2157"/>
<dbReference type="GO" id="GO:0016740">
    <property type="term" value="F:transferase activity"/>
    <property type="evidence" value="ECO:0007669"/>
    <property type="project" value="UniProtKB-KW"/>
</dbReference>
<dbReference type="Proteomes" id="UP000028781">
    <property type="component" value="Chromosome"/>
</dbReference>
<dbReference type="PANTHER" id="PTHR35805:SF1">
    <property type="entry name" value="ASPARTATE CARBAMOYLTRANSFERASE REGULATORY CHAIN"/>
    <property type="match status" value="1"/>
</dbReference>
<dbReference type="AlphaFoldDB" id="A0A076LI37"/>
<feature type="binding site" evidence="7">
    <location>
        <position position="110"/>
    </location>
    <ligand>
        <name>Zn(2+)</name>
        <dbReference type="ChEBI" id="CHEBI:29105"/>
    </ligand>
</feature>
<dbReference type="Gene3D" id="3.30.70.140">
    <property type="entry name" value="Aspartate carbamoyltransferase regulatory subunit, N-terminal domain"/>
    <property type="match status" value="1"/>
</dbReference>
<dbReference type="RefSeq" id="WP_048201379.1">
    <property type="nucleotide sequence ID" value="NZ_CP009149.1"/>
</dbReference>
<feature type="binding site" evidence="7">
    <location>
        <position position="136"/>
    </location>
    <ligand>
        <name>Zn(2+)</name>
        <dbReference type="ChEBI" id="CHEBI:29105"/>
    </ligand>
</feature>
<dbReference type="GeneID" id="24890927"/>
<dbReference type="HOGENOM" id="CLU_128576_0_0_2"/>
<comment type="cofactor">
    <cofactor evidence="7">
        <name>Zn(2+)</name>
        <dbReference type="ChEBI" id="CHEBI:29105"/>
    </cofactor>
    <text evidence="7">Binds 1 zinc ion per subunit.</text>
</comment>
<evidence type="ECO:0000313" key="11">
    <source>
        <dbReference type="Proteomes" id="UP000028781"/>
    </source>
</evidence>
<proteinExistence type="inferred from homology"/>
<evidence type="ECO:0000256" key="5">
    <source>
        <dbReference type="ARBA" id="ARBA00022833"/>
    </source>
</evidence>
<dbReference type="KEGG" id="mjh:JH146_0334"/>
<dbReference type="Pfam" id="PF02748">
    <property type="entry name" value="PyrI_C"/>
    <property type="match status" value="1"/>
</dbReference>
<comment type="similarity">
    <text evidence="2 7">Belongs to the PyrI family.</text>
</comment>
<dbReference type="GO" id="GO:0009347">
    <property type="term" value="C:aspartate carbamoyltransferase complex"/>
    <property type="evidence" value="ECO:0007669"/>
    <property type="project" value="InterPro"/>
</dbReference>
<dbReference type="InterPro" id="IPR036792">
    <property type="entry name" value="Asp_carbatrfase_reg_C_sf"/>
</dbReference>
<evidence type="ECO:0000259" key="8">
    <source>
        <dbReference type="Pfam" id="PF01948"/>
    </source>
</evidence>
<dbReference type="NCBIfam" id="TIGR00240">
    <property type="entry name" value="ATCase_reg"/>
    <property type="match status" value="1"/>
</dbReference>
<dbReference type="EMBL" id="CP009149">
    <property type="protein sequence ID" value="AIJ05184.1"/>
    <property type="molecule type" value="Genomic_DNA"/>
</dbReference>
<comment type="subunit">
    <text evidence="7">Contains catalytic and regulatory chains.</text>
</comment>
<evidence type="ECO:0000256" key="6">
    <source>
        <dbReference type="ARBA" id="ARBA00022975"/>
    </source>
</evidence>
<dbReference type="InterPro" id="IPR020542">
    <property type="entry name" value="Asp_carbamoyltrfase_reg_C"/>
</dbReference>
<feature type="domain" description="Aspartate carbamoyltransferase regulatory subunit N-terminal" evidence="8">
    <location>
        <begin position="4"/>
        <end position="92"/>
    </location>
</feature>
<reference evidence="10 11" key="1">
    <citation type="journal article" date="2015" name="Int. J. Syst. Evol. Microbiol.">
        <title>M ethanocaldococcus bathoardescens sp. nov., a hyperthermophilic methanogen isolated from a volcanically active deep-sea hydrothermal vent.</title>
        <authorList>
            <person name="Stewart L.C."/>
            <person name="Jung J.H."/>
            <person name="Kim Y.T."/>
            <person name="Kwon S.W."/>
            <person name="Park C.S."/>
            <person name="Holden J.F."/>
        </authorList>
    </citation>
    <scope>NUCLEOTIDE SEQUENCE [LARGE SCALE GENOMIC DNA]</scope>
    <source>
        <strain evidence="10 11">JH146</strain>
    </source>
</reference>
<dbReference type="InterPro" id="IPR020545">
    <property type="entry name" value="Asp_carbamoyltransf_reg_N"/>
</dbReference>
<evidence type="ECO:0000256" key="4">
    <source>
        <dbReference type="ARBA" id="ARBA00022723"/>
    </source>
</evidence>
<evidence type="ECO:0000256" key="1">
    <source>
        <dbReference type="ARBA" id="ARBA00002565"/>
    </source>
</evidence>
<dbReference type="HAMAP" id="MF_00002">
    <property type="entry name" value="Asp_carb_tr_reg"/>
    <property type="match status" value="1"/>
</dbReference>
<dbReference type="GO" id="GO:0046872">
    <property type="term" value="F:metal ion binding"/>
    <property type="evidence" value="ECO:0007669"/>
    <property type="project" value="UniProtKB-KW"/>
</dbReference>
<sequence>MGELKVKKITNGTVIDHIDAGKALMVFKVLNVPKETSVMIAINVPSKKKGKKDILKIEGIELKKEDVDKISLISPDVTINIIRDGVVVEKLKPQIPDNIEGILRCTNPNCITNKEKIRGKFKIESKNPLKIRCYYCEKFLNEVVFE</sequence>
<dbReference type="Pfam" id="PF01948">
    <property type="entry name" value="PyrI"/>
    <property type="match status" value="1"/>
</dbReference>
<evidence type="ECO:0000256" key="3">
    <source>
        <dbReference type="ARBA" id="ARBA00021764"/>
    </source>
</evidence>
<feature type="binding site" evidence="7">
    <location>
        <position position="133"/>
    </location>
    <ligand>
        <name>Zn(2+)</name>
        <dbReference type="ChEBI" id="CHEBI:29105"/>
    </ligand>
</feature>
<gene>
    <name evidence="7" type="primary">pyrI</name>
    <name evidence="10" type="ORF">JH146_0334</name>
</gene>
<dbReference type="Gene3D" id="2.30.30.20">
    <property type="entry name" value="Aspartate carbamoyltransferase regulatory subunit, C-terminal domain"/>
    <property type="match status" value="1"/>
</dbReference>
<feature type="domain" description="Aspartate carbamoyltransferase regulatory subunit C-terminal" evidence="9">
    <location>
        <begin position="99"/>
        <end position="142"/>
    </location>
</feature>
<feature type="binding site" evidence="7">
    <location>
        <position position="105"/>
    </location>
    <ligand>
        <name>Zn(2+)</name>
        <dbReference type="ChEBI" id="CHEBI:29105"/>
    </ligand>
</feature>
<dbReference type="SUPFAM" id="SSF54893">
    <property type="entry name" value="Aspartate carbamoyltransferase, Regulatory-chain, N-terminal domain"/>
    <property type="match status" value="1"/>
</dbReference>
<keyword evidence="10" id="KW-0808">Transferase</keyword>
<keyword evidence="5 7" id="KW-0862">Zinc</keyword>
<dbReference type="PANTHER" id="PTHR35805">
    <property type="entry name" value="ASPARTATE CARBAMOYLTRANSFERASE REGULATORY CHAIN"/>
    <property type="match status" value="1"/>
</dbReference>
<protein>
    <recommendedName>
        <fullName evidence="3 7">Aspartate carbamoyltransferase regulatory chain</fullName>
    </recommendedName>
</protein>
<organism evidence="10 11">
    <name type="scientific">Methanocaldococcus bathoardescens</name>
    <dbReference type="NCBI Taxonomy" id="1301915"/>
    <lineage>
        <taxon>Archaea</taxon>
        <taxon>Methanobacteriati</taxon>
        <taxon>Methanobacteriota</taxon>
        <taxon>Methanomada group</taxon>
        <taxon>Methanococci</taxon>
        <taxon>Methanococcales</taxon>
        <taxon>Methanocaldococcaceae</taxon>
        <taxon>Methanocaldococcus</taxon>
    </lineage>
</organism>
<keyword evidence="11" id="KW-1185">Reference proteome</keyword>
<evidence type="ECO:0000313" key="10">
    <source>
        <dbReference type="EMBL" id="AIJ05184.1"/>
    </source>
</evidence>
<dbReference type="InterPro" id="IPR036793">
    <property type="entry name" value="Asp_carbatrfase_reg_N_sf"/>
</dbReference>
<dbReference type="GO" id="GO:0006221">
    <property type="term" value="P:pyrimidine nucleotide biosynthetic process"/>
    <property type="evidence" value="ECO:0007669"/>
    <property type="project" value="UniProtKB-UniRule"/>
</dbReference>
<keyword evidence="4 7" id="KW-0479">Metal-binding</keyword>
<dbReference type="STRING" id="1301915.JH146_0334"/>
<dbReference type="InterPro" id="IPR002801">
    <property type="entry name" value="Asp_carbamoylTrfase_reg"/>
</dbReference>
<evidence type="ECO:0000256" key="2">
    <source>
        <dbReference type="ARBA" id="ARBA00010498"/>
    </source>
</evidence>
<evidence type="ECO:0000256" key="7">
    <source>
        <dbReference type="HAMAP-Rule" id="MF_00002"/>
    </source>
</evidence>
<comment type="function">
    <text evidence="1 7">Involved in allosteric regulation of aspartate carbamoyltransferase.</text>
</comment>
<evidence type="ECO:0000259" key="9">
    <source>
        <dbReference type="Pfam" id="PF02748"/>
    </source>
</evidence>
<dbReference type="SUPFAM" id="SSF57825">
    <property type="entry name" value="Aspartate carbamoyltransferase, Regulatory-chain, C-terminal domain"/>
    <property type="match status" value="1"/>
</dbReference>
<accession>A0A076LI37</accession>
<keyword evidence="6 7" id="KW-0665">Pyrimidine biosynthesis</keyword>
<name>A0A076LI37_9EURY</name>